<dbReference type="RefSeq" id="YP_009625573.1">
    <property type="nucleotide sequence ID" value="NC_042132.1"/>
</dbReference>
<evidence type="ECO:0000313" key="2">
    <source>
        <dbReference type="Proteomes" id="UP000246591"/>
    </source>
</evidence>
<protein>
    <submittedName>
        <fullName evidence="1">Queuine tRNA-ribosyltransferase</fullName>
    </submittedName>
</protein>
<name>A0A2U8UKE7_9CAUD</name>
<dbReference type="EMBL" id="MH153810">
    <property type="protein sequence ID" value="AWN04204.1"/>
    <property type="molecule type" value="Genomic_DNA"/>
</dbReference>
<evidence type="ECO:0000313" key="1">
    <source>
        <dbReference type="EMBL" id="AWN04204.1"/>
    </source>
</evidence>
<gene>
    <name evidence="1" type="primary">2</name>
    <name evidence="1" type="ORF">PBI_SOUR_2</name>
</gene>
<dbReference type="GeneID" id="40102468"/>
<reference evidence="2" key="1">
    <citation type="submission" date="2018-03" db="EMBL/GenBank/DDBJ databases">
        <authorList>
            <person name="Keele B.F."/>
        </authorList>
    </citation>
    <scope>NUCLEOTIDE SEQUENCE [LARGE SCALE GENOMIC DNA]</scope>
</reference>
<proteinExistence type="predicted"/>
<organism evidence="1 2">
    <name type="scientific">Gordonia phage Sour</name>
    <dbReference type="NCBI Taxonomy" id="2182349"/>
    <lineage>
        <taxon>Viruses</taxon>
        <taxon>Duplodnaviria</taxon>
        <taxon>Heunggongvirae</taxon>
        <taxon>Uroviricota</taxon>
        <taxon>Caudoviricetes</taxon>
        <taxon>Sourvirus</taxon>
        <taxon>Sourvirus sour</taxon>
    </lineage>
</organism>
<accession>A0A2U8UKE7</accession>
<keyword evidence="2" id="KW-1185">Reference proteome</keyword>
<dbReference type="Proteomes" id="UP000246591">
    <property type="component" value="Segment"/>
</dbReference>
<dbReference type="KEGG" id="vg:40102468"/>
<sequence>MTTTTIAPPRNLLTSYHFYKDFDIDRFAGYRIAADSGAFSAMNAGASISVKELSEWILRWQDRFCWAASLDVIGDRDGTRRNWHQMVDDYGIEAVPTVHFGAPPTDLDYYAERGVDFVGLGGLVGKPVPRQMRWIITMFKYARDHHPDMRFHGWGVTSPRIMQLPWFSVDSSGWSSSYRYGRLVIRDPHTGKAHTVVMNGSGTYEPEVARIMREHYGVNPRDAAYSNGANRPTIVRLSLLSASVQEQHFRRLHRRSPISTPKWGQFDRRPSGPHQHLALPSAADHHADMIAGMIVDGPHQHLAVGTPGVGEGMENVQIERLMAGPHQHLAVGGILEVDVPTFQEAIAETDEQTGETA</sequence>